<dbReference type="PANTHER" id="PTHR43854">
    <property type="entry name" value="INDOLEPYRUVATE OXIDOREDUCTASE SUBUNIT IORB"/>
    <property type="match status" value="1"/>
</dbReference>
<proteinExistence type="predicted"/>
<organism evidence="3 4">
    <name type="scientific">Formimonas warabiya</name>
    <dbReference type="NCBI Taxonomy" id="1761012"/>
    <lineage>
        <taxon>Bacteria</taxon>
        <taxon>Bacillati</taxon>
        <taxon>Bacillota</taxon>
        <taxon>Clostridia</taxon>
        <taxon>Eubacteriales</taxon>
        <taxon>Peptococcaceae</taxon>
        <taxon>Candidatus Formimonas</taxon>
    </lineage>
</organism>
<dbReference type="KEGG" id="fwa:DCMF_26340"/>
<keyword evidence="4" id="KW-1185">Reference proteome</keyword>
<evidence type="ECO:0000256" key="1">
    <source>
        <dbReference type="ARBA" id="ARBA00023002"/>
    </source>
</evidence>
<reference evidence="3 4" key="1">
    <citation type="submission" date="2016-10" db="EMBL/GenBank/DDBJ databases">
        <title>Complete Genome Sequence of Peptococcaceae strain DCMF.</title>
        <authorList>
            <person name="Edwards R.J."/>
            <person name="Holland S.I."/>
            <person name="Deshpande N.P."/>
            <person name="Wong Y.K."/>
            <person name="Ertan H."/>
            <person name="Manefield M."/>
            <person name="Russell T.L."/>
            <person name="Lee M.J."/>
        </authorList>
    </citation>
    <scope>NUCLEOTIDE SEQUENCE [LARGE SCALE GENOMIC DNA]</scope>
    <source>
        <strain evidence="3 4">DCMF</strain>
    </source>
</reference>
<protein>
    <recommendedName>
        <fullName evidence="2">Pyruvate/ketoisovalerate oxidoreductase catalytic domain-containing protein</fullName>
    </recommendedName>
</protein>
<gene>
    <name evidence="3" type="ORF">DCMF_26340</name>
</gene>
<keyword evidence="1" id="KW-0560">Oxidoreductase</keyword>
<dbReference type="AlphaFoldDB" id="A0A3G1KZ61"/>
<evidence type="ECO:0000313" key="4">
    <source>
        <dbReference type="Proteomes" id="UP000323521"/>
    </source>
</evidence>
<dbReference type="InterPro" id="IPR002869">
    <property type="entry name" value="Pyrv_flavodox_OxRed_cen"/>
</dbReference>
<dbReference type="OrthoDB" id="9789125at2"/>
<dbReference type="GO" id="GO:0016903">
    <property type="term" value="F:oxidoreductase activity, acting on the aldehyde or oxo group of donors"/>
    <property type="evidence" value="ECO:0007669"/>
    <property type="project" value="InterPro"/>
</dbReference>
<dbReference type="InterPro" id="IPR019752">
    <property type="entry name" value="Pyrv/ketoisovalerate_OxRed_cat"/>
</dbReference>
<dbReference type="Pfam" id="PF01558">
    <property type="entry name" value="POR"/>
    <property type="match status" value="1"/>
</dbReference>
<dbReference type="PANTHER" id="PTHR43854:SF1">
    <property type="entry name" value="INDOLEPYRUVATE OXIDOREDUCTASE SUBUNIT IORB"/>
    <property type="match status" value="1"/>
</dbReference>
<dbReference type="RefSeq" id="WP_148137188.1">
    <property type="nucleotide sequence ID" value="NZ_CP017634.1"/>
</dbReference>
<name>A0A3G1KZ61_FORW1</name>
<evidence type="ECO:0000259" key="2">
    <source>
        <dbReference type="Pfam" id="PF01558"/>
    </source>
</evidence>
<accession>A0A3G1KZ61</accession>
<dbReference type="EMBL" id="CP017634">
    <property type="protein sequence ID" value="ATW27806.1"/>
    <property type="molecule type" value="Genomic_DNA"/>
</dbReference>
<dbReference type="InterPro" id="IPR052198">
    <property type="entry name" value="IorB_Oxidoreductase"/>
</dbReference>
<dbReference type="SUPFAM" id="SSF53323">
    <property type="entry name" value="Pyruvate-ferredoxin oxidoreductase, PFOR, domain III"/>
    <property type="match status" value="1"/>
</dbReference>
<dbReference type="Gene3D" id="3.40.920.10">
    <property type="entry name" value="Pyruvate-ferredoxin oxidoreductase, PFOR, domain III"/>
    <property type="match status" value="1"/>
</dbReference>
<sequence length="208" mass="22487">MEKNVFDIYIVGVGGQGVLTIGELIIEAALKKNIPANFYPTKGMAQRGGFVKAQLRLGRQVVGPSIPQKGADLIIAMERSESLKAIRYLKCGGDFFLYGSVWAPTAVMLGKAPYPSLEQVWGNLEQAEAKIAYLDPEMLPQYEGKPVAENLFVLGATLGNTALKTLFSAEDLATAITERWPKGAERNLAAFRAGLDIQVCRSLPVSLG</sequence>
<dbReference type="Proteomes" id="UP000323521">
    <property type="component" value="Chromosome"/>
</dbReference>
<feature type="domain" description="Pyruvate/ketoisovalerate oxidoreductase catalytic" evidence="2">
    <location>
        <begin position="14"/>
        <end position="195"/>
    </location>
</feature>
<evidence type="ECO:0000313" key="3">
    <source>
        <dbReference type="EMBL" id="ATW27806.1"/>
    </source>
</evidence>